<comment type="caution">
    <text evidence="7">The sequence shown here is derived from an EMBL/GenBank/DDBJ whole genome shotgun (WGS) entry which is preliminary data.</text>
</comment>
<dbReference type="PANTHER" id="PTHR23507:SF1">
    <property type="entry name" value="FI18259P1-RELATED"/>
    <property type="match status" value="1"/>
</dbReference>
<dbReference type="Pfam" id="PF07690">
    <property type="entry name" value="MFS_1"/>
    <property type="match status" value="1"/>
</dbReference>
<organism evidence="7 8">
    <name type="scientific">Xylaria hypoxylon</name>
    <dbReference type="NCBI Taxonomy" id="37992"/>
    <lineage>
        <taxon>Eukaryota</taxon>
        <taxon>Fungi</taxon>
        <taxon>Dikarya</taxon>
        <taxon>Ascomycota</taxon>
        <taxon>Pezizomycotina</taxon>
        <taxon>Sordariomycetes</taxon>
        <taxon>Xylariomycetidae</taxon>
        <taxon>Xylariales</taxon>
        <taxon>Xylariaceae</taxon>
        <taxon>Xylaria</taxon>
    </lineage>
</organism>
<gene>
    <name evidence="7" type="ORF">E0Z10_g1143</name>
</gene>
<dbReference type="InterPro" id="IPR020846">
    <property type="entry name" value="MFS_dom"/>
</dbReference>
<protein>
    <recommendedName>
        <fullName evidence="6">Major facilitator superfamily (MFS) profile domain-containing protein</fullName>
    </recommendedName>
</protein>
<reference evidence="7 8" key="1">
    <citation type="submission" date="2019-03" db="EMBL/GenBank/DDBJ databases">
        <title>Draft genome sequence of Xylaria hypoxylon DSM 108379, a ubiquitous saprotrophic-parasitic fungi on hardwood.</title>
        <authorList>
            <person name="Buettner E."/>
            <person name="Leonhardt S."/>
            <person name="Gebauer A.M."/>
            <person name="Liers C."/>
            <person name="Hofrichter M."/>
            <person name="Kellner H."/>
        </authorList>
    </citation>
    <scope>NUCLEOTIDE SEQUENCE [LARGE SCALE GENOMIC DNA]</scope>
    <source>
        <strain evidence="7 8">DSM 108379</strain>
    </source>
</reference>
<feature type="transmembrane region" description="Helical" evidence="5">
    <location>
        <begin position="157"/>
        <end position="179"/>
    </location>
</feature>
<dbReference type="OrthoDB" id="3026777at2759"/>
<evidence type="ECO:0000313" key="8">
    <source>
        <dbReference type="Proteomes" id="UP000297716"/>
    </source>
</evidence>
<comment type="subcellular location">
    <subcellularLocation>
        <location evidence="1">Membrane</location>
        <topology evidence="1">Multi-pass membrane protein</topology>
    </subcellularLocation>
</comment>
<feature type="transmembrane region" description="Helical" evidence="5">
    <location>
        <begin position="316"/>
        <end position="337"/>
    </location>
</feature>
<evidence type="ECO:0000256" key="1">
    <source>
        <dbReference type="ARBA" id="ARBA00004141"/>
    </source>
</evidence>
<proteinExistence type="predicted"/>
<evidence type="ECO:0000259" key="6">
    <source>
        <dbReference type="PROSITE" id="PS50850"/>
    </source>
</evidence>
<feature type="transmembrane region" description="Helical" evidence="5">
    <location>
        <begin position="223"/>
        <end position="246"/>
    </location>
</feature>
<feature type="transmembrane region" description="Helical" evidence="5">
    <location>
        <begin position="123"/>
        <end position="145"/>
    </location>
</feature>
<keyword evidence="4 5" id="KW-0472">Membrane</keyword>
<dbReference type="PANTHER" id="PTHR23507">
    <property type="entry name" value="ZGC:174356"/>
    <property type="match status" value="1"/>
</dbReference>
<evidence type="ECO:0000256" key="2">
    <source>
        <dbReference type="ARBA" id="ARBA00022692"/>
    </source>
</evidence>
<keyword evidence="2 5" id="KW-0812">Transmembrane</keyword>
<feature type="transmembrane region" description="Helical" evidence="5">
    <location>
        <begin position="423"/>
        <end position="444"/>
    </location>
</feature>
<feature type="transmembrane region" description="Helical" evidence="5">
    <location>
        <begin position="185"/>
        <end position="211"/>
    </location>
</feature>
<feature type="transmembrane region" description="Helical" evidence="5">
    <location>
        <begin position="252"/>
        <end position="272"/>
    </location>
</feature>
<dbReference type="InterPro" id="IPR011701">
    <property type="entry name" value="MFS"/>
</dbReference>
<name>A0A4Z0Z7V2_9PEZI</name>
<feature type="transmembrane region" description="Helical" evidence="5">
    <location>
        <begin position="399"/>
        <end position="417"/>
    </location>
</feature>
<dbReference type="Proteomes" id="UP000297716">
    <property type="component" value="Unassembled WGS sequence"/>
</dbReference>
<evidence type="ECO:0000313" key="7">
    <source>
        <dbReference type="EMBL" id="TGJ87621.1"/>
    </source>
</evidence>
<evidence type="ECO:0000256" key="5">
    <source>
        <dbReference type="SAM" id="Phobius"/>
    </source>
</evidence>
<dbReference type="GO" id="GO:0022857">
    <property type="term" value="F:transmembrane transporter activity"/>
    <property type="evidence" value="ECO:0007669"/>
    <property type="project" value="InterPro"/>
</dbReference>
<dbReference type="GO" id="GO:0016020">
    <property type="term" value="C:membrane"/>
    <property type="evidence" value="ECO:0007669"/>
    <property type="project" value="UniProtKB-SubCell"/>
</dbReference>
<evidence type="ECO:0000256" key="3">
    <source>
        <dbReference type="ARBA" id="ARBA00022989"/>
    </source>
</evidence>
<dbReference type="EMBL" id="SKBN01000011">
    <property type="protein sequence ID" value="TGJ87621.1"/>
    <property type="molecule type" value="Genomic_DNA"/>
</dbReference>
<accession>A0A4Z0Z7V2</accession>
<feature type="transmembrane region" description="Helical" evidence="5">
    <location>
        <begin position="456"/>
        <end position="479"/>
    </location>
</feature>
<keyword evidence="8" id="KW-1185">Reference proteome</keyword>
<feature type="transmembrane region" description="Helical" evidence="5">
    <location>
        <begin position="357"/>
        <end position="379"/>
    </location>
</feature>
<sequence>MTFEEEQRRGDSLDEASELVSLLSGSPEGPRHRRHEENLSFSSISSIASSISSIQIPKPQNVTNVTNILYFIIFIASYAGGFIELPLTRLIEDLICRDYYDVESKTEPIDESLCKEDAIQKQLAYLLAVLSTLYSIVAFVAAFPWGLAADKIGRKPIVAVSMTGLLVGALMELAVVYWSDVFPITLIWASAAGQLIGGGNGVLIAVVLSMIADATTEEDRAIAFLRAHVASLCGNLLSPSLAGLVMEKAGPWVPPLIGISLFSLGGIALFFLPETRAVKDTSEEPNDPDIPSPGSAISQIFGQFLDSLSILKSPSLILLFLTALCSMPVMDSTLQFLNQFVSKRYEIKIAQTGYVQSTYGVASIIMTLIILPWISGVLIDPATPARYRAKNEHYRDLSLARWSYAVLFLGALTLGISPTLSGFVVGLIIMAVGSGFGSLSKSLMSIFVDPEHRSRLFSLVGMVEVLGSVFSQPLLAGLFSLGLRWHGAWIGLPYLGLAALIAFSGSLLLFVRIPRTASSASRVTMDA</sequence>
<evidence type="ECO:0000256" key="4">
    <source>
        <dbReference type="ARBA" id="ARBA00023136"/>
    </source>
</evidence>
<feature type="domain" description="Major facilitator superfamily (MFS) profile" evidence="6">
    <location>
        <begin position="73"/>
        <end position="517"/>
    </location>
</feature>
<dbReference type="SUPFAM" id="SSF103473">
    <property type="entry name" value="MFS general substrate transporter"/>
    <property type="match status" value="1"/>
</dbReference>
<dbReference type="InterPro" id="IPR036259">
    <property type="entry name" value="MFS_trans_sf"/>
</dbReference>
<dbReference type="PROSITE" id="PS50850">
    <property type="entry name" value="MFS"/>
    <property type="match status" value="1"/>
</dbReference>
<feature type="transmembrane region" description="Helical" evidence="5">
    <location>
        <begin position="65"/>
        <end position="83"/>
    </location>
</feature>
<keyword evidence="3 5" id="KW-1133">Transmembrane helix</keyword>
<dbReference type="Gene3D" id="1.20.1250.20">
    <property type="entry name" value="MFS general substrate transporter like domains"/>
    <property type="match status" value="2"/>
</dbReference>
<dbReference type="AlphaFoldDB" id="A0A4Z0Z7V2"/>
<feature type="transmembrane region" description="Helical" evidence="5">
    <location>
        <begin position="491"/>
        <end position="511"/>
    </location>
</feature>